<dbReference type="InterPro" id="IPR007387">
    <property type="entry name" value="TRAP_DctQ"/>
</dbReference>
<dbReference type="PANTHER" id="PTHR35011:SF10">
    <property type="entry name" value="TRAP TRANSPORTER SMALL PERMEASE PROTEIN"/>
    <property type="match status" value="1"/>
</dbReference>
<evidence type="ECO:0000259" key="10">
    <source>
        <dbReference type="Pfam" id="PF04290"/>
    </source>
</evidence>
<evidence type="ECO:0000256" key="6">
    <source>
        <dbReference type="ARBA" id="ARBA00022989"/>
    </source>
</evidence>
<organism evidence="11 12">
    <name type="scientific">Salipiger abyssi</name>
    <dbReference type="NCBI Taxonomy" id="1250539"/>
    <lineage>
        <taxon>Bacteria</taxon>
        <taxon>Pseudomonadati</taxon>
        <taxon>Pseudomonadota</taxon>
        <taxon>Alphaproteobacteria</taxon>
        <taxon>Rhodobacterales</taxon>
        <taxon>Roseobacteraceae</taxon>
        <taxon>Salipiger</taxon>
    </lineage>
</organism>
<comment type="function">
    <text evidence="9">Part of the tripartite ATP-independent periplasmic (TRAP) transport system.</text>
</comment>
<keyword evidence="2 9" id="KW-0813">Transport</keyword>
<dbReference type="AlphaFoldDB" id="A0A1P8UN37"/>
<keyword evidence="4 9" id="KW-0997">Cell inner membrane</keyword>
<evidence type="ECO:0000313" key="11">
    <source>
        <dbReference type="EMBL" id="APZ50790.1"/>
    </source>
</evidence>
<dbReference type="KEGG" id="paby:Ga0080574_TMP456"/>
<name>A0A1P8UN37_9RHOB</name>
<dbReference type="PANTHER" id="PTHR35011">
    <property type="entry name" value="2,3-DIKETO-L-GULONATE TRAP TRANSPORTER SMALL PERMEASE PROTEIN YIAM"/>
    <property type="match status" value="1"/>
</dbReference>
<sequence length="179" mass="18789">MAVLSTVKAGFDRLSAGLYWLAMLALLAMSVHVFLSVAARSVLGRDLSGTLETTAYYYMPVLAFAALPHLDALGGHIRADLISARLTARADRVLETLACLAMCAFFTGLAVYGTEVAYDRTISAEVARSANGFMPVWPGRWALAAAAALTAVHYLLACLGLLLGTGADTARPGHDGEAA</sequence>
<dbReference type="GO" id="GO:0022857">
    <property type="term" value="F:transmembrane transporter activity"/>
    <property type="evidence" value="ECO:0007669"/>
    <property type="project" value="UniProtKB-UniRule"/>
</dbReference>
<dbReference type="RefSeq" id="WP_076694899.1">
    <property type="nucleotide sequence ID" value="NZ_CP015091.1"/>
</dbReference>
<evidence type="ECO:0000256" key="4">
    <source>
        <dbReference type="ARBA" id="ARBA00022519"/>
    </source>
</evidence>
<comment type="subunit">
    <text evidence="9">The complex comprises the extracytoplasmic solute receptor protein and the two transmembrane proteins.</text>
</comment>
<protein>
    <recommendedName>
        <fullName evidence="9">TRAP transporter small permease protein</fullName>
    </recommendedName>
</protein>
<dbReference type="Pfam" id="PF04290">
    <property type="entry name" value="DctQ"/>
    <property type="match status" value="1"/>
</dbReference>
<keyword evidence="6 9" id="KW-1133">Transmembrane helix</keyword>
<reference evidence="11 12" key="1">
    <citation type="submission" date="2016-04" db="EMBL/GenBank/DDBJ databases">
        <title>Deep-sea bacteria in the southern Pacific.</title>
        <authorList>
            <person name="Tang K."/>
        </authorList>
    </citation>
    <scope>NUCLEOTIDE SEQUENCE [LARGE SCALE GENOMIC DNA]</scope>
    <source>
        <strain evidence="11 12">JLT2014</strain>
        <plasmid evidence="12">ppaby1</plasmid>
    </source>
</reference>
<feature type="domain" description="Tripartite ATP-independent periplasmic transporters DctQ component" evidence="10">
    <location>
        <begin position="29"/>
        <end position="161"/>
    </location>
</feature>
<evidence type="ECO:0000256" key="9">
    <source>
        <dbReference type="RuleBase" id="RU369079"/>
    </source>
</evidence>
<keyword evidence="11" id="KW-0614">Plasmid</keyword>
<accession>A0A1P8UN37</accession>
<feature type="transmembrane region" description="Helical" evidence="9">
    <location>
        <begin position="55"/>
        <end position="73"/>
    </location>
</feature>
<feature type="transmembrane region" description="Helical" evidence="9">
    <location>
        <begin position="18"/>
        <end position="43"/>
    </location>
</feature>
<dbReference type="EMBL" id="CP015091">
    <property type="protein sequence ID" value="APZ50790.1"/>
    <property type="molecule type" value="Genomic_DNA"/>
</dbReference>
<dbReference type="Proteomes" id="UP000187059">
    <property type="component" value="Plasmid pPABY1"/>
</dbReference>
<geneLocation type="plasmid" evidence="12">
    <name>ppaby1</name>
</geneLocation>
<proteinExistence type="inferred from homology"/>
<dbReference type="InterPro" id="IPR055348">
    <property type="entry name" value="DctQ"/>
</dbReference>
<dbReference type="GO" id="GO:0015740">
    <property type="term" value="P:C4-dicarboxylate transport"/>
    <property type="evidence" value="ECO:0007669"/>
    <property type="project" value="TreeGrafter"/>
</dbReference>
<dbReference type="GO" id="GO:0005886">
    <property type="term" value="C:plasma membrane"/>
    <property type="evidence" value="ECO:0007669"/>
    <property type="project" value="UniProtKB-SubCell"/>
</dbReference>
<evidence type="ECO:0000256" key="5">
    <source>
        <dbReference type="ARBA" id="ARBA00022692"/>
    </source>
</evidence>
<keyword evidence="5 9" id="KW-0812">Transmembrane</keyword>
<evidence type="ECO:0000256" key="2">
    <source>
        <dbReference type="ARBA" id="ARBA00022448"/>
    </source>
</evidence>
<evidence type="ECO:0000256" key="3">
    <source>
        <dbReference type="ARBA" id="ARBA00022475"/>
    </source>
</evidence>
<feature type="transmembrane region" description="Helical" evidence="9">
    <location>
        <begin position="93"/>
        <end position="113"/>
    </location>
</feature>
<evidence type="ECO:0000256" key="7">
    <source>
        <dbReference type="ARBA" id="ARBA00023136"/>
    </source>
</evidence>
<gene>
    <name evidence="11" type="ORF">Ga0080574_TMP456</name>
</gene>
<evidence type="ECO:0000256" key="1">
    <source>
        <dbReference type="ARBA" id="ARBA00004429"/>
    </source>
</evidence>
<keyword evidence="7 9" id="KW-0472">Membrane</keyword>
<comment type="subcellular location">
    <subcellularLocation>
        <location evidence="1 9">Cell inner membrane</location>
        <topology evidence="1 9">Multi-pass membrane protein</topology>
    </subcellularLocation>
</comment>
<evidence type="ECO:0000313" key="12">
    <source>
        <dbReference type="Proteomes" id="UP000187059"/>
    </source>
</evidence>
<keyword evidence="3" id="KW-1003">Cell membrane</keyword>
<feature type="transmembrane region" description="Helical" evidence="9">
    <location>
        <begin position="141"/>
        <end position="163"/>
    </location>
</feature>
<keyword evidence="12" id="KW-1185">Reference proteome</keyword>
<evidence type="ECO:0000256" key="8">
    <source>
        <dbReference type="ARBA" id="ARBA00038436"/>
    </source>
</evidence>
<comment type="similarity">
    <text evidence="8 9">Belongs to the TRAP transporter small permease family.</text>
</comment>